<sequence>MAIGPTPKATSKCSKASGTLDHMISRKRKSSLVEAENDENDDYSPITTKKPRKAASKSKKAIAEAGTCSLNKKELGDRVKSALRLEKYGTQRTRIDLTMDLAYFNSFFRNPELKTPIDITPSTFDASTPVVVAELGHAQAGELLGVSKVKGGNRMATTYLASMCVVFYPAKGNARV</sequence>
<dbReference type="OrthoDB" id="2960909at2759"/>
<evidence type="ECO:0000256" key="1">
    <source>
        <dbReference type="SAM" id="MobiDB-lite"/>
    </source>
</evidence>
<feature type="compositionally biased region" description="Polar residues" evidence="1">
    <location>
        <begin position="8"/>
        <end position="17"/>
    </location>
</feature>
<dbReference type="EMBL" id="KV750038">
    <property type="protein sequence ID" value="OCL06529.1"/>
    <property type="molecule type" value="Genomic_DNA"/>
</dbReference>
<protein>
    <submittedName>
        <fullName evidence="2">Uncharacterized protein</fullName>
    </submittedName>
</protein>
<evidence type="ECO:0000313" key="2">
    <source>
        <dbReference type="EMBL" id="OCL06529.1"/>
    </source>
</evidence>
<evidence type="ECO:0000313" key="3">
    <source>
        <dbReference type="Proteomes" id="UP000250140"/>
    </source>
</evidence>
<accession>A0A8E2JRK4</accession>
<dbReference type="AlphaFoldDB" id="A0A8E2JRK4"/>
<reference evidence="2 3" key="1">
    <citation type="journal article" date="2016" name="Nat. Commun.">
        <title>Ectomycorrhizal ecology is imprinted in the genome of the dominant symbiotic fungus Cenococcum geophilum.</title>
        <authorList>
            <consortium name="DOE Joint Genome Institute"/>
            <person name="Peter M."/>
            <person name="Kohler A."/>
            <person name="Ohm R.A."/>
            <person name="Kuo A."/>
            <person name="Krutzmann J."/>
            <person name="Morin E."/>
            <person name="Arend M."/>
            <person name="Barry K.W."/>
            <person name="Binder M."/>
            <person name="Choi C."/>
            <person name="Clum A."/>
            <person name="Copeland A."/>
            <person name="Grisel N."/>
            <person name="Haridas S."/>
            <person name="Kipfer T."/>
            <person name="LaButti K."/>
            <person name="Lindquist E."/>
            <person name="Lipzen A."/>
            <person name="Maire R."/>
            <person name="Meier B."/>
            <person name="Mihaltcheva S."/>
            <person name="Molinier V."/>
            <person name="Murat C."/>
            <person name="Poggeler S."/>
            <person name="Quandt C.A."/>
            <person name="Sperisen C."/>
            <person name="Tritt A."/>
            <person name="Tisserant E."/>
            <person name="Crous P.W."/>
            <person name="Henrissat B."/>
            <person name="Nehls U."/>
            <person name="Egli S."/>
            <person name="Spatafora J.W."/>
            <person name="Grigoriev I.V."/>
            <person name="Martin F.M."/>
        </authorList>
    </citation>
    <scope>NUCLEOTIDE SEQUENCE [LARGE SCALE GENOMIC DNA]</scope>
    <source>
        <strain evidence="2 3">CBS 207.34</strain>
    </source>
</reference>
<gene>
    <name evidence="2" type="ORF">AOQ84DRAFT_321313</name>
</gene>
<proteinExistence type="predicted"/>
<feature type="compositionally biased region" description="Basic residues" evidence="1">
    <location>
        <begin position="49"/>
        <end position="58"/>
    </location>
</feature>
<keyword evidence="3" id="KW-1185">Reference proteome</keyword>
<organism evidence="2 3">
    <name type="scientific">Glonium stellatum</name>
    <dbReference type="NCBI Taxonomy" id="574774"/>
    <lineage>
        <taxon>Eukaryota</taxon>
        <taxon>Fungi</taxon>
        <taxon>Dikarya</taxon>
        <taxon>Ascomycota</taxon>
        <taxon>Pezizomycotina</taxon>
        <taxon>Dothideomycetes</taxon>
        <taxon>Pleosporomycetidae</taxon>
        <taxon>Gloniales</taxon>
        <taxon>Gloniaceae</taxon>
        <taxon>Glonium</taxon>
    </lineage>
</organism>
<dbReference type="Proteomes" id="UP000250140">
    <property type="component" value="Unassembled WGS sequence"/>
</dbReference>
<name>A0A8E2JRK4_9PEZI</name>
<feature type="region of interest" description="Disordered" evidence="1">
    <location>
        <begin position="1"/>
        <end position="58"/>
    </location>
</feature>